<keyword evidence="3" id="KW-1185">Reference proteome</keyword>
<reference evidence="2 3" key="1">
    <citation type="submission" date="2013-10" db="EMBL/GenBank/DDBJ databases">
        <authorList>
            <person name="Wang G."/>
            <person name="Zhuang W."/>
        </authorList>
    </citation>
    <scope>NUCLEOTIDE SEQUENCE [LARGE SCALE GENOMIC DNA]</scope>
    <source>
        <strain evidence="2 3">DSM 20118</strain>
    </source>
</reference>
<name>A0A0A0B8T5_9CELL</name>
<dbReference type="Proteomes" id="UP000029833">
    <property type="component" value="Unassembled WGS sequence"/>
</dbReference>
<dbReference type="RefSeq" id="WP_034626043.1">
    <property type="nucleotide sequence ID" value="NZ_AXNT01000018.1"/>
</dbReference>
<proteinExistence type="predicted"/>
<protein>
    <submittedName>
        <fullName evidence="2">Uncharacterized protein</fullName>
    </submittedName>
</protein>
<dbReference type="AlphaFoldDB" id="A0A0A0B8T5"/>
<comment type="caution">
    <text evidence="2">The sequence shown here is derived from an EMBL/GenBank/DDBJ whole genome shotgun (WGS) entry which is preliminary data.</text>
</comment>
<gene>
    <name evidence="2" type="ORF">Q760_06560</name>
</gene>
<accession>A0A0A0B8T5</accession>
<organism evidence="2 3">
    <name type="scientific">Cellulomonas cellasea DSM 20118</name>
    <dbReference type="NCBI Taxonomy" id="1408250"/>
    <lineage>
        <taxon>Bacteria</taxon>
        <taxon>Bacillati</taxon>
        <taxon>Actinomycetota</taxon>
        <taxon>Actinomycetes</taxon>
        <taxon>Micrococcales</taxon>
        <taxon>Cellulomonadaceae</taxon>
        <taxon>Cellulomonas</taxon>
    </lineage>
</organism>
<feature type="compositionally biased region" description="Low complexity" evidence="1">
    <location>
        <begin position="103"/>
        <end position="127"/>
    </location>
</feature>
<dbReference type="OrthoDB" id="4824550at2"/>
<dbReference type="EMBL" id="AXNT01000018">
    <property type="protein sequence ID" value="KGM03295.1"/>
    <property type="molecule type" value="Genomic_DNA"/>
</dbReference>
<evidence type="ECO:0000313" key="2">
    <source>
        <dbReference type="EMBL" id="KGM03295.1"/>
    </source>
</evidence>
<evidence type="ECO:0000313" key="3">
    <source>
        <dbReference type="Proteomes" id="UP000029833"/>
    </source>
</evidence>
<feature type="region of interest" description="Disordered" evidence="1">
    <location>
        <begin position="82"/>
        <end position="127"/>
    </location>
</feature>
<evidence type="ECO:0000256" key="1">
    <source>
        <dbReference type="SAM" id="MobiDB-lite"/>
    </source>
</evidence>
<sequence length="127" mass="13824">MRIGFDIYRVGPDQDHQEPASAWGWTPRRGEVPTGETVVQDHDFTLTYTGTDSELASAFARGAKLMEIVRTWPDLSFYPSTAGDTLPDGSVFPVRGEPRPTSALSALRGRFGRRSASAQAARAATQP</sequence>